<dbReference type="GO" id="GO:0007165">
    <property type="term" value="P:signal transduction"/>
    <property type="evidence" value="ECO:0007669"/>
    <property type="project" value="UniProtKB-KW"/>
</dbReference>
<dbReference type="EMBL" id="JBHUDP010000001">
    <property type="protein sequence ID" value="MFD1684914.1"/>
    <property type="molecule type" value="Genomic_DNA"/>
</dbReference>
<comment type="similarity">
    <text evidence="2">Belongs to the methyl-accepting chemotaxis (MCP) protein family.</text>
</comment>
<dbReference type="PANTHER" id="PTHR32089">
    <property type="entry name" value="METHYL-ACCEPTING CHEMOTAXIS PROTEIN MCPB"/>
    <property type="match status" value="1"/>
</dbReference>
<keyword evidence="7" id="KW-1185">Reference proteome</keyword>
<proteinExistence type="inferred from homology"/>
<evidence type="ECO:0000256" key="3">
    <source>
        <dbReference type="PROSITE-ProRule" id="PRU00284"/>
    </source>
</evidence>
<organism evidence="6 7">
    <name type="scientific">Halobellus litoreus</name>
    <dbReference type="NCBI Taxonomy" id="755310"/>
    <lineage>
        <taxon>Archaea</taxon>
        <taxon>Methanobacteriati</taxon>
        <taxon>Methanobacteriota</taxon>
        <taxon>Stenosarchaea group</taxon>
        <taxon>Halobacteria</taxon>
        <taxon>Halobacteriales</taxon>
        <taxon>Haloferacaceae</taxon>
        <taxon>Halobellus</taxon>
    </lineage>
</organism>
<feature type="compositionally biased region" description="Polar residues" evidence="4">
    <location>
        <begin position="161"/>
        <end position="176"/>
    </location>
</feature>
<dbReference type="Gene3D" id="1.10.287.950">
    <property type="entry name" value="Methyl-accepting chemotaxis protein"/>
    <property type="match status" value="1"/>
</dbReference>
<accession>A0ABD6DSR4</accession>
<dbReference type="InterPro" id="IPR004090">
    <property type="entry name" value="Chemotax_Me-accpt_rcpt"/>
</dbReference>
<name>A0ABD6DSR4_9EURY</name>
<dbReference type="PANTHER" id="PTHR32089:SF112">
    <property type="entry name" value="LYSOZYME-LIKE PROTEIN-RELATED"/>
    <property type="match status" value="1"/>
</dbReference>
<dbReference type="InterPro" id="IPR004089">
    <property type="entry name" value="MCPsignal_dom"/>
</dbReference>
<evidence type="ECO:0000256" key="2">
    <source>
        <dbReference type="ARBA" id="ARBA00029447"/>
    </source>
</evidence>
<evidence type="ECO:0000256" key="4">
    <source>
        <dbReference type="SAM" id="MobiDB-lite"/>
    </source>
</evidence>
<dbReference type="SMART" id="SM00283">
    <property type="entry name" value="MA"/>
    <property type="match status" value="1"/>
</dbReference>
<dbReference type="AlphaFoldDB" id="A0ABD6DSR4"/>
<protein>
    <submittedName>
        <fullName evidence="6">Methyl-accepting chemotaxis protein</fullName>
    </submittedName>
</protein>
<feature type="region of interest" description="Disordered" evidence="4">
    <location>
        <begin position="128"/>
        <end position="178"/>
    </location>
</feature>
<gene>
    <name evidence="6" type="ORF">ACFSAS_04740</name>
</gene>
<dbReference type="Pfam" id="PF00015">
    <property type="entry name" value="MCPsignal"/>
    <property type="match status" value="1"/>
</dbReference>
<evidence type="ECO:0000313" key="7">
    <source>
        <dbReference type="Proteomes" id="UP001597092"/>
    </source>
</evidence>
<evidence type="ECO:0000256" key="1">
    <source>
        <dbReference type="ARBA" id="ARBA00023224"/>
    </source>
</evidence>
<dbReference type="Proteomes" id="UP001597092">
    <property type="component" value="Unassembled WGS sequence"/>
</dbReference>
<dbReference type="SUPFAM" id="SSF58104">
    <property type="entry name" value="Methyl-accepting chemotaxis protein (MCP) signaling domain"/>
    <property type="match status" value="1"/>
</dbReference>
<feature type="domain" description="Methyl-accepting transducer" evidence="5">
    <location>
        <begin position="143"/>
        <end position="378"/>
    </location>
</feature>
<sequence>MDQTMPIDTNRDELYALLPDEAKETGSLVAEAVPETLVETCDVSREALTDLCVTYVTSVFPGGEDGEITEFARRCAERGLTSDGLTVLLAELQSALLEAVDRRKSRQASGRIQRITARDSTRIAAAFARQSRPPNDSGVSQEAASEIHTQATRVTERSTEIESLTEQQSSNMNELSQEVGDISAAVEEIAASTDEINDQSDRAASLAEDGYTKARDLSDRIEEIHTRTTRVTEAIETLSDHIDDIDRFVETINDIADQTDVLAINASIEAARVEGGEGFAVVAEEVKTLAEDSRDEAERIRGLVETVTDATDQVAEDVQGVSEQTEAGRREVSQSVDTFERIEDVTGRLSISMDEIATATGQQAQSTEELAMMTDEASRKSEMILEEANQIKEHNQSLLRKLETTLPEGETDQ</sequence>
<comment type="caution">
    <text evidence="6">The sequence shown here is derived from an EMBL/GenBank/DDBJ whole genome shotgun (WGS) entry which is preliminary data.</text>
</comment>
<keyword evidence="1 3" id="KW-0807">Transducer</keyword>
<evidence type="ECO:0000259" key="5">
    <source>
        <dbReference type="PROSITE" id="PS50111"/>
    </source>
</evidence>
<feature type="compositionally biased region" description="Polar residues" evidence="4">
    <location>
        <begin position="132"/>
        <end position="153"/>
    </location>
</feature>
<dbReference type="PRINTS" id="PR00260">
    <property type="entry name" value="CHEMTRNSDUCR"/>
</dbReference>
<dbReference type="RefSeq" id="WP_256307612.1">
    <property type="nucleotide sequence ID" value="NZ_JANHAW010000002.1"/>
</dbReference>
<reference evidence="6 7" key="1">
    <citation type="journal article" date="2019" name="Int. J. Syst. Evol. Microbiol.">
        <title>The Global Catalogue of Microorganisms (GCM) 10K type strain sequencing project: providing services to taxonomists for standard genome sequencing and annotation.</title>
        <authorList>
            <consortium name="The Broad Institute Genomics Platform"/>
            <consortium name="The Broad Institute Genome Sequencing Center for Infectious Disease"/>
            <person name="Wu L."/>
            <person name="Ma J."/>
        </authorList>
    </citation>
    <scope>NUCLEOTIDE SEQUENCE [LARGE SCALE GENOMIC DNA]</scope>
    <source>
        <strain evidence="6 7">CGMCC 1.10387</strain>
    </source>
</reference>
<evidence type="ECO:0000313" key="6">
    <source>
        <dbReference type="EMBL" id="MFD1684914.1"/>
    </source>
</evidence>
<dbReference type="PROSITE" id="PS50111">
    <property type="entry name" value="CHEMOTAXIS_TRANSDUC_2"/>
    <property type="match status" value="1"/>
</dbReference>